<dbReference type="InterPro" id="IPR044862">
    <property type="entry name" value="Pro_4_hyd_alph_FE2OG_OXY"/>
</dbReference>
<evidence type="ECO:0000313" key="3">
    <source>
        <dbReference type="Proteomes" id="UP001519325"/>
    </source>
</evidence>
<name>A0ABS4QCA3_9NOCA</name>
<dbReference type="Pfam" id="PF13640">
    <property type="entry name" value="2OG-FeII_Oxy_3"/>
    <property type="match status" value="1"/>
</dbReference>
<proteinExistence type="predicted"/>
<accession>A0ABS4QCA3</accession>
<organism evidence="2 3">
    <name type="scientific">Nocardia goodfellowii</name>
    <dbReference type="NCBI Taxonomy" id="882446"/>
    <lineage>
        <taxon>Bacteria</taxon>
        <taxon>Bacillati</taxon>
        <taxon>Actinomycetota</taxon>
        <taxon>Actinomycetes</taxon>
        <taxon>Mycobacteriales</taxon>
        <taxon>Nocardiaceae</taxon>
        <taxon>Nocardia</taxon>
    </lineage>
</organism>
<dbReference type="Proteomes" id="UP001519325">
    <property type="component" value="Unassembled WGS sequence"/>
</dbReference>
<protein>
    <recommendedName>
        <fullName evidence="1">Prolyl 4-hydroxylase alpha subunit Fe(2+) 2OG dioxygenase domain-containing protein</fullName>
    </recommendedName>
</protein>
<evidence type="ECO:0000313" key="2">
    <source>
        <dbReference type="EMBL" id="MBP2188321.1"/>
    </source>
</evidence>
<evidence type="ECO:0000259" key="1">
    <source>
        <dbReference type="Pfam" id="PF13640"/>
    </source>
</evidence>
<dbReference type="EMBL" id="JAGGMR010000001">
    <property type="protein sequence ID" value="MBP2188321.1"/>
    <property type="molecule type" value="Genomic_DNA"/>
</dbReference>
<keyword evidence="3" id="KW-1185">Reference proteome</keyword>
<dbReference type="Gene3D" id="2.60.120.620">
    <property type="entry name" value="q2cbj1_9rhob like domain"/>
    <property type="match status" value="1"/>
</dbReference>
<feature type="domain" description="Prolyl 4-hydroxylase alpha subunit Fe(2+) 2OG dioxygenase" evidence="1">
    <location>
        <begin position="174"/>
        <end position="255"/>
    </location>
</feature>
<reference evidence="2 3" key="1">
    <citation type="submission" date="2021-03" db="EMBL/GenBank/DDBJ databases">
        <title>Sequencing the genomes of 1000 actinobacteria strains.</title>
        <authorList>
            <person name="Klenk H.-P."/>
        </authorList>
    </citation>
    <scope>NUCLEOTIDE SEQUENCE [LARGE SCALE GENOMIC DNA]</scope>
    <source>
        <strain evidence="2 3">DSM 45516</strain>
    </source>
</reference>
<sequence>MFVWEGVTLTGVMESPAPALPGWFTELFAHRRWVRRATPFPHVYARDVFVDEFYQRLAAEYLRVRRDRLADFHEVNELYSADAISLNKLQDGPLALFSSREWHDLIAGVAGVRGTGDIEGAVHHHPPASPRGWPHSDLAPAWFPGAEPPAADETRLPDDSVDIQHGEREPGTPARELVRGVAVMFYLANDPSWTAGDGGETALFAHVHGRHDPAPDLLVPPLNNSMVIFECTPRSWHTFAGANVHDRNCVVMWLHRPKAEAVRRWGEGHIVQW</sequence>
<dbReference type="RefSeq" id="WP_245365839.1">
    <property type="nucleotide sequence ID" value="NZ_JAGGMR010000001.1"/>
</dbReference>
<comment type="caution">
    <text evidence="2">The sequence shown here is derived from an EMBL/GenBank/DDBJ whole genome shotgun (WGS) entry which is preliminary data.</text>
</comment>
<gene>
    <name evidence="2" type="ORF">BJ987_001222</name>
</gene>